<feature type="region of interest" description="Disordered" evidence="1">
    <location>
        <begin position="127"/>
        <end position="244"/>
    </location>
</feature>
<comment type="caution">
    <text evidence="2">The sequence shown here is derived from an EMBL/GenBank/DDBJ whole genome shotgun (WGS) entry which is preliminary data.</text>
</comment>
<dbReference type="EMBL" id="JBGBPQ010000005">
    <property type="protein sequence ID" value="KAL1523937.1"/>
    <property type="molecule type" value="Genomic_DNA"/>
</dbReference>
<gene>
    <name evidence="2" type="ORF">AB1Y20_018853</name>
</gene>
<proteinExistence type="predicted"/>
<feature type="compositionally biased region" description="Acidic residues" evidence="1">
    <location>
        <begin position="201"/>
        <end position="214"/>
    </location>
</feature>
<dbReference type="Proteomes" id="UP001515480">
    <property type="component" value="Unassembled WGS sequence"/>
</dbReference>
<dbReference type="AlphaFoldDB" id="A0AB34JT00"/>
<accession>A0AB34JT00</accession>
<evidence type="ECO:0000313" key="3">
    <source>
        <dbReference type="Proteomes" id="UP001515480"/>
    </source>
</evidence>
<keyword evidence="3" id="KW-1185">Reference proteome</keyword>
<sequence>MAQGWLRYLGTLFEYVREEGGEAEEAEEVEADASNDGTQLERTSFLLEAEVARQRWKRSGIIQTAPPFPPKPIFTNNAELEAVRTAEYEALRLRCAAELEVWNAEARRWAIERPALIEACVRAEAARRRGERGVEGAACDAAESRGRASDAPGQSAAGDSVEGGGSSPAGEGGDGRDPPPLPSDVTGASELRDGAPHEAPTAEDGDGGGDDADGAAEAAAEGVEPDLSDVRRVAELHQTREERTAARDELIEAQRQRFVEVWTRKLKASIAREQAAAVDGMSRGRKPSLEEEEEEALMIEDWAADLQPPEKLQSLEGWGSLISASEPRPAPWSRPEPLSSRTVFVSPMLKSDVPHESPPRLACGHESQHRSDASAAPHAQLAPNLSMPASSATCIPSVAIWPRVAQLDSDERTPSLGGSGPQVHRVQASISSSSEGPQPCFGGLDATFGSSMSRVEQLLPASNRAVKESLAAEGLFMDYRANAYTSHSGA</sequence>
<name>A0AB34JT00_PRYPA</name>
<feature type="compositionally biased region" description="Gly residues" evidence="1">
    <location>
        <begin position="161"/>
        <end position="172"/>
    </location>
</feature>
<organism evidence="2 3">
    <name type="scientific">Prymnesium parvum</name>
    <name type="common">Toxic golden alga</name>
    <dbReference type="NCBI Taxonomy" id="97485"/>
    <lineage>
        <taxon>Eukaryota</taxon>
        <taxon>Haptista</taxon>
        <taxon>Haptophyta</taxon>
        <taxon>Prymnesiophyceae</taxon>
        <taxon>Prymnesiales</taxon>
        <taxon>Prymnesiaceae</taxon>
        <taxon>Prymnesium</taxon>
    </lineage>
</organism>
<evidence type="ECO:0000256" key="1">
    <source>
        <dbReference type="SAM" id="MobiDB-lite"/>
    </source>
</evidence>
<feature type="compositionally biased region" description="Basic and acidic residues" evidence="1">
    <location>
        <begin position="228"/>
        <end position="244"/>
    </location>
</feature>
<reference evidence="2 3" key="1">
    <citation type="journal article" date="2024" name="Science">
        <title>Giant polyketide synthase enzymes in the biosynthesis of giant marine polyether toxins.</title>
        <authorList>
            <person name="Fallon T.R."/>
            <person name="Shende V.V."/>
            <person name="Wierzbicki I.H."/>
            <person name="Pendleton A.L."/>
            <person name="Watervoot N.F."/>
            <person name="Auber R.P."/>
            <person name="Gonzalez D.J."/>
            <person name="Wisecaver J.H."/>
            <person name="Moore B.S."/>
        </authorList>
    </citation>
    <scope>NUCLEOTIDE SEQUENCE [LARGE SCALE GENOMIC DNA]</scope>
    <source>
        <strain evidence="2 3">12B1</strain>
    </source>
</reference>
<protein>
    <submittedName>
        <fullName evidence="2">Uncharacterized protein</fullName>
    </submittedName>
</protein>
<feature type="region of interest" description="Disordered" evidence="1">
    <location>
        <begin position="351"/>
        <end position="379"/>
    </location>
</feature>
<evidence type="ECO:0000313" key="2">
    <source>
        <dbReference type="EMBL" id="KAL1523937.1"/>
    </source>
</evidence>
<feature type="region of interest" description="Disordered" evidence="1">
    <location>
        <begin position="274"/>
        <end position="295"/>
    </location>
</feature>